<dbReference type="Pfam" id="PF15354">
    <property type="entry name" value="KAAG1"/>
    <property type="match status" value="1"/>
</dbReference>
<keyword evidence="2" id="KW-1185">Reference proteome</keyword>
<protein>
    <submittedName>
        <fullName evidence="1">Uncharacterized protein</fullName>
    </submittedName>
</protein>
<dbReference type="Proteomes" id="UP000694565">
    <property type="component" value="Unplaced"/>
</dbReference>
<reference evidence="1" key="1">
    <citation type="submission" date="2025-08" db="UniProtKB">
        <authorList>
            <consortium name="Ensembl"/>
        </authorList>
    </citation>
    <scope>IDENTIFICATION</scope>
</reference>
<name>A0A8C2X0A3_CYCLU</name>
<organism evidence="1 2">
    <name type="scientific">Cyclopterus lumpus</name>
    <name type="common">Lumpsucker</name>
    <dbReference type="NCBI Taxonomy" id="8103"/>
    <lineage>
        <taxon>Eukaryota</taxon>
        <taxon>Metazoa</taxon>
        <taxon>Chordata</taxon>
        <taxon>Craniata</taxon>
        <taxon>Vertebrata</taxon>
        <taxon>Euteleostomi</taxon>
        <taxon>Actinopterygii</taxon>
        <taxon>Neopterygii</taxon>
        <taxon>Teleostei</taxon>
        <taxon>Neoteleostei</taxon>
        <taxon>Acanthomorphata</taxon>
        <taxon>Eupercaria</taxon>
        <taxon>Perciformes</taxon>
        <taxon>Cottioidei</taxon>
        <taxon>Cottales</taxon>
        <taxon>Cyclopteridae</taxon>
        <taxon>Cyclopterus</taxon>
    </lineage>
</organism>
<proteinExistence type="predicted"/>
<reference evidence="1" key="2">
    <citation type="submission" date="2025-09" db="UniProtKB">
        <authorList>
            <consortium name="Ensembl"/>
        </authorList>
    </citation>
    <scope>IDENTIFICATION</scope>
</reference>
<evidence type="ECO:0000313" key="2">
    <source>
        <dbReference type="Proteomes" id="UP000694565"/>
    </source>
</evidence>
<sequence>VDDNAAGIVVRVAVSVHKHVLHDRLRQKVWLLRAHRCLICWDVSMGTRRCSLTDYQRPHKAVINRLSIIN</sequence>
<evidence type="ECO:0000313" key="1">
    <source>
        <dbReference type="Ensembl" id="ENSCLMP00005008144.1"/>
    </source>
</evidence>
<dbReference type="InterPro" id="IPR029407">
    <property type="entry name" value="KAAG1"/>
</dbReference>
<dbReference type="AlphaFoldDB" id="A0A8C2X0A3"/>
<accession>A0A8C2X0A3</accession>
<dbReference type="Ensembl" id="ENSCLMT00005008864.1">
    <property type="protein sequence ID" value="ENSCLMP00005008144.1"/>
    <property type="gene ID" value="ENSCLMG00005004650.1"/>
</dbReference>